<gene>
    <name evidence="6" type="ORF">ED208_15770</name>
</gene>
<evidence type="ECO:0000256" key="2">
    <source>
        <dbReference type="ARBA" id="ARBA00023015"/>
    </source>
</evidence>
<dbReference type="SUPFAM" id="SSF46785">
    <property type="entry name" value="Winged helix' DNA-binding domain"/>
    <property type="match status" value="1"/>
</dbReference>
<dbReference type="Pfam" id="PF03466">
    <property type="entry name" value="LysR_substrate"/>
    <property type="match status" value="1"/>
</dbReference>
<dbReference type="Gene3D" id="3.40.190.10">
    <property type="entry name" value="Periplasmic binding protein-like II"/>
    <property type="match status" value="2"/>
</dbReference>
<sequence length="293" mass="32167">MTTRLPPLATLQAFEAAVRHQSYTRAAQELALTHGAISHHITGLEERLGVKLFEREKNRMVPTEQGRLLVVKVRQALGMLERSFADGAGGKQLTINLSVLPSMAGRWLVPRLGGFIARHPDIDLAIDVRATIADLAAGEADAALRFGAGGWPEVQQVRLMGDESFPVCAPGYRNGQLPRSPEELADCVLMRNPWLPWEPWLHAAGLPFREPARGPSFTDSSVLLDAAAAGLGIALARRTLVEGDLQAGRLVRLFELSVPDPYGHYFVWRADHPQLPALFALRDWLLEQTQGQA</sequence>
<dbReference type="GO" id="GO:0043565">
    <property type="term" value="F:sequence-specific DNA binding"/>
    <property type="evidence" value="ECO:0007669"/>
    <property type="project" value="TreeGrafter"/>
</dbReference>
<organism evidence="6 7">
    <name type="scientific">Stagnimonas aquatica</name>
    <dbReference type="NCBI Taxonomy" id="2689987"/>
    <lineage>
        <taxon>Bacteria</taxon>
        <taxon>Pseudomonadati</taxon>
        <taxon>Pseudomonadota</taxon>
        <taxon>Gammaproteobacteria</taxon>
        <taxon>Nevskiales</taxon>
        <taxon>Nevskiaceae</taxon>
        <taxon>Stagnimonas</taxon>
    </lineage>
</organism>
<dbReference type="Pfam" id="PF00126">
    <property type="entry name" value="HTH_1"/>
    <property type="match status" value="1"/>
</dbReference>
<dbReference type="InterPro" id="IPR036390">
    <property type="entry name" value="WH_DNA-bd_sf"/>
</dbReference>
<dbReference type="Proteomes" id="UP000282106">
    <property type="component" value="Unassembled WGS sequence"/>
</dbReference>
<dbReference type="EMBL" id="RJVO01000009">
    <property type="protein sequence ID" value="ROH86491.1"/>
    <property type="molecule type" value="Genomic_DNA"/>
</dbReference>
<dbReference type="Gene3D" id="1.10.10.10">
    <property type="entry name" value="Winged helix-like DNA-binding domain superfamily/Winged helix DNA-binding domain"/>
    <property type="match status" value="1"/>
</dbReference>
<dbReference type="InterPro" id="IPR005119">
    <property type="entry name" value="LysR_subst-bd"/>
</dbReference>
<dbReference type="PRINTS" id="PR00039">
    <property type="entry name" value="HTHLYSR"/>
</dbReference>
<dbReference type="PANTHER" id="PTHR30537:SF79">
    <property type="entry name" value="TRANSCRIPTIONAL REGULATOR-RELATED"/>
    <property type="match status" value="1"/>
</dbReference>
<dbReference type="FunFam" id="1.10.10.10:FF:000001">
    <property type="entry name" value="LysR family transcriptional regulator"/>
    <property type="match status" value="1"/>
</dbReference>
<evidence type="ECO:0000313" key="7">
    <source>
        <dbReference type="Proteomes" id="UP000282106"/>
    </source>
</evidence>
<reference evidence="6 7" key="1">
    <citation type="submission" date="2018-10" db="EMBL/GenBank/DDBJ databases">
        <authorList>
            <person name="Chen W.-M."/>
        </authorList>
    </citation>
    <scope>NUCLEOTIDE SEQUENCE [LARGE SCALE GENOMIC DNA]</scope>
    <source>
        <strain evidence="6 7">THS-13</strain>
    </source>
</reference>
<dbReference type="PANTHER" id="PTHR30537">
    <property type="entry name" value="HTH-TYPE TRANSCRIPTIONAL REGULATOR"/>
    <property type="match status" value="1"/>
</dbReference>
<dbReference type="InterPro" id="IPR036388">
    <property type="entry name" value="WH-like_DNA-bd_sf"/>
</dbReference>
<dbReference type="GO" id="GO:0006351">
    <property type="term" value="P:DNA-templated transcription"/>
    <property type="evidence" value="ECO:0007669"/>
    <property type="project" value="TreeGrafter"/>
</dbReference>
<keyword evidence="4" id="KW-0804">Transcription</keyword>
<evidence type="ECO:0000313" key="6">
    <source>
        <dbReference type="EMBL" id="ROH86491.1"/>
    </source>
</evidence>
<comment type="similarity">
    <text evidence="1">Belongs to the LysR transcriptional regulatory family.</text>
</comment>
<dbReference type="InterPro" id="IPR000847">
    <property type="entry name" value="LysR_HTH_N"/>
</dbReference>
<dbReference type="GO" id="GO:0003700">
    <property type="term" value="F:DNA-binding transcription factor activity"/>
    <property type="evidence" value="ECO:0007669"/>
    <property type="project" value="InterPro"/>
</dbReference>
<keyword evidence="7" id="KW-1185">Reference proteome</keyword>
<keyword evidence="2" id="KW-0805">Transcription regulation</keyword>
<proteinExistence type="inferred from homology"/>
<dbReference type="InterPro" id="IPR058163">
    <property type="entry name" value="LysR-type_TF_proteobact-type"/>
</dbReference>
<evidence type="ECO:0000256" key="4">
    <source>
        <dbReference type="ARBA" id="ARBA00023163"/>
    </source>
</evidence>
<dbReference type="SUPFAM" id="SSF53850">
    <property type="entry name" value="Periplasmic binding protein-like II"/>
    <property type="match status" value="1"/>
</dbReference>
<name>A0A3N0V1S8_9GAMM</name>
<dbReference type="PROSITE" id="PS50931">
    <property type="entry name" value="HTH_LYSR"/>
    <property type="match status" value="1"/>
</dbReference>
<dbReference type="InParanoid" id="A0A3N0V1S8"/>
<dbReference type="AlphaFoldDB" id="A0A3N0V1S8"/>
<accession>A0A3N0V1S8</accession>
<feature type="domain" description="HTH lysR-type" evidence="5">
    <location>
        <begin position="6"/>
        <end position="63"/>
    </location>
</feature>
<protein>
    <submittedName>
        <fullName evidence="6">LysR family transcriptional regulator</fullName>
    </submittedName>
</protein>
<dbReference type="FunCoup" id="A0A3N0V1S8">
    <property type="interactions" value="24"/>
</dbReference>
<evidence type="ECO:0000259" key="5">
    <source>
        <dbReference type="PROSITE" id="PS50931"/>
    </source>
</evidence>
<dbReference type="RefSeq" id="WP_123212886.1">
    <property type="nucleotide sequence ID" value="NZ_RJVO01000009.1"/>
</dbReference>
<evidence type="ECO:0000256" key="3">
    <source>
        <dbReference type="ARBA" id="ARBA00023125"/>
    </source>
</evidence>
<keyword evidence="3" id="KW-0238">DNA-binding</keyword>
<dbReference type="CDD" id="cd08432">
    <property type="entry name" value="PBP2_GcdR_TrpI_HvrB_AmpR_like"/>
    <property type="match status" value="1"/>
</dbReference>
<evidence type="ECO:0000256" key="1">
    <source>
        <dbReference type="ARBA" id="ARBA00009437"/>
    </source>
</evidence>
<comment type="caution">
    <text evidence="6">The sequence shown here is derived from an EMBL/GenBank/DDBJ whole genome shotgun (WGS) entry which is preliminary data.</text>
</comment>